<evidence type="ECO:0000313" key="2">
    <source>
        <dbReference type="EMBL" id="CDX26252.1"/>
    </source>
</evidence>
<gene>
    <name evidence="2" type="ORF">MPL3356_60305</name>
</gene>
<feature type="region of interest" description="Disordered" evidence="1">
    <location>
        <begin position="1"/>
        <end position="52"/>
    </location>
</feature>
<dbReference type="EMBL" id="CCMZ01000056">
    <property type="protein sequence ID" value="CDX26252.1"/>
    <property type="molecule type" value="Genomic_DNA"/>
</dbReference>
<evidence type="ECO:0000256" key="1">
    <source>
        <dbReference type="SAM" id="MobiDB-lite"/>
    </source>
</evidence>
<accession>A0A090E8S1</accession>
<protein>
    <submittedName>
        <fullName evidence="2">Uncharacterized protein</fullName>
    </submittedName>
</protein>
<evidence type="ECO:0000313" key="3">
    <source>
        <dbReference type="Proteomes" id="UP000045285"/>
    </source>
</evidence>
<organism evidence="2 3">
    <name type="scientific">Mesorhizobium plurifarium</name>
    <dbReference type="NCBI Taxonomy" id="69974"/>
    <lineage>
        <taxon>Bacteria</taxon>
        <taxon>Pseudomonadati</taxon>
        <taxon>Pseudomonadota</taxon>
        <taxon>Alphaproteobacteria</taxon>
        <taxon>Hyphomicrobiales</taxon>
        <taxon>Phyllobacteriaceae</taxon>
        <taxon>Mesorhizobium</taxon>
    </lineage>
</organism>
<proteinExistence type="predicted"/>
<keyword evidence="3" id="KW-1185">Reference proteome</keyword>
<dbReference type="Proteomes" id="UP000045285">
    <property type="component" value="Unassembled WGS sequence"/>
</dbReference>
<reference evidence="3" key="1">
    <citation type="submission" date="2014-08" db="EMBL/GenBank/DDBJ databases">
        <authorList>
            <person name="Moulin L."/>
        </authorList>
    </citation>
    <scope>NUCLEOTIDE SEQUENCE [LARGE SCALE GENOMIC DNA]</scope>
</reference>
<name>A0A090E8S1_MESPL</name>
<sequence>MRAKTQIRGCPRNCKRRAPAENHWDVPGKAASEATTREPGDLPSETKSIRMPGGFSGQGAWFWIATAVSRQTVRTFRPSPTLWLA</sequence>
<dbReference type="AlphaFoldDB" id="A0A090E8S1"/>